<dbReference type="Proteomes" id="UP000789901">
    <property type="component" value="Unassembled WGS sequence"/>
</dbReference>
<comment type="caution">
    <text evidence="1">The sequence shown here is derived from an EMBL/GenBank/DDBJ whole genome shotgun (WGS) entry which is preliminary data.</text>
</comment>
<evidence type="ECO:0000313" key="2">
    <source>
        <dbReference type="Proteomes" id="UP000789901"/>
    </source>
</evidence>
<proteinExistence type="predicted"/>
<keyword evidence="2" id="KW-1185">Reference proteome</keyword>
<reference evidence="1 2" key="1">
    <citation type="submission" date="2021-06" db="EMBL/GenBank/DDBJ databases">
        <authorList>
            <person name="Kallberg Y."/>
            <person name="Tangrot J."/>
            <person name="Rosling A."/>
        </authorList>
    </citation>
    <scope>NUCLEOTIDE SEQUENCE [LARGE SCALE GENOMIC DNA]</scope>
    <source>
        <strain evidence="1 2">120-4 pot B 10/14</strain>
    </source>
</reference>
<organism evidence="1 2">
    <name type="scientific">Gigaspora margarita</name>
    <dbReference type="NCBI Taxonomy" id="4874"/>
    <lineage>
        <taxon>Eukaryota</taxon>
        <taxon>Fungi</taxon>
        <taxon>Fungi incertae sedis</taxon>
        <taxon>Mucoromycota</taxon>
        <taxon>Glomeromycotina</taxon>
        <taxon>Glomeromycetes</taxon>
        <taxon>Diversisporales</taxon>
        <taxon>Gigasporaceae</taxon>
        <taxon>Gigaspora</taxon>
    </lineage>
</organism>
<sequence>SVNETVVVIPVGSVQEREPDNIKQEFEVHCLFSKTLMGFAETAMKATKIVAKNL</sequence>
<feature type="non-terminal residue" evidence="1">
    <location>
        <position position="54"/>
    </location>
</feature>
<accession>A0ABN7XF60</accession>
<feature type="non-terminal residue" evidence="1">
    <location>
        <position position="1"/>
    </location>
</feature>
<evidence type="ECO:0000313" key="1">
    <source>
        <dbReference type="EMBL" id="CAG8853476.1"/>
    </source>
</evidence>
<gene>
    <name evidence="1" type="ORF">GMARGA_LOCUS42297</name>
</gene>
<protein>
    <submittedName>
        <fullName evidence="1">40388_t:CDS:1</fullName>
    </submittedName>
</protein>
<name>A0ABN7XF60_GIGMA</name>
<dbReference type="EMBL" id="CAJVQB010124704">
    <property type="protein sequence ID" value="CAG8853476.1"/>
    <property type="molecule type" value="Genomic_DNA"/>
</dbReference>